<dbReference type="Gene3D" id="1.10.10.10">
    <property type="entry name" value="Winged helix-like DNA-binding domain superfamily/Winged helix DNA-binding domain"/>
    <property type="match status" value="1"/>
</dbReference>
<feature type="domain" description="RNA polymerase sigma factor 70 region 4 type 2" evidence="6">
    <location>
        <begin position="101"/>
        <end position="151"/>
    </location>
</feature>
<dbReference type="GO" id="GO:0003677">
    <property type="term" value="F:DNA binding"/>
    <property type="evidence" value="ECO:0007669"/>
    <property type="project" value="InterPro"/>
</dbReference>
<evidence type="ECO:0000313" key="8">
    <source>
        <dbReference type="Proteomes" id="UP000195897"/>
    </source>
</evidence>
<dbReference type="Pfam" id="PF08281">
    <property type="entry name" value="Sigma70_r4_2"/>
    <property type="match status" value="1"/>
</dbReference>
<dbReference type="CDD" id="cd06171">
    <property type="entry name" value="Sigma70_r4"/>
    <property type="match status" value="1"/>
</dbReference>
<evidence type="ECO:0000259" key="5">
    <source>
        <dbReference type="Pfam" id="PF04542"/>
    </source>
</evidence>
<dbReference type="SUPFAM" id="SSF88659">
    <property type="entry name" value="Sigma3 and sigma4 domains of RNA polymerase sigma factors"/>
    <property type="match status" value="1"/>
</dbReference>
<dbReference type="EMBL" id="NFKK01000011">
    <property type="protein sequence ID" value="OUP52316.1"/>
    <property type="molecule type" value="Genomic_DNA"/>
</dbReference>
<dbReference type="InterPro" id="IPR036388">
    <property type="entry name" value="WH-like_DNA-bd_sf"/>
</dbReference>
<dbReference type="InterPro" id="IPR039425">
    <property type="entry name" value="RNA_pol_sigma-70-like"/>
</dbReference>
<comment type="caution">
    <text evidence="7">The sequence shown here is derived from an EMBL/GenBank/DDBJ whole genome shotgun (WGS) entry which is preliminary data.</text>
</comment>
<evidence type="ECO:0000256" key="1">
    <source>
        <dbReference type="ARBA" id="ARBA00010641"/>
    </source>
</evidence>
<sequence length="166" mass="18849">MQSVDRIEFLVHTYADRITRIGYTWFGNVHDAQDVCQTVLLRLMTHDCPDDSPEAERAWVLRVTINVCKDIKRSAWFRRTVGLDEGAALTVELPEPGDDTVLRAVQSLPLKYRKVIYLHYYEGYAVGEIAKLLGLPPNLVSTHLTRAKQKLRKQLGGEPNEQTISG</sequence>
<evidence type="ECO:0000256" key="3">
    <source>
        <dbReference type="ARBA" id="ARBA00023082"/>
    </source>
</evidence>
<evidence type="ECO:0000256" key="2">
    <source>
        <dbReference type="ARBA" id="ARBA00023015"/>
    </source>
</evidence>
<dbReference type="Gene3D" id="1.10.1740.10">
    <property type="match status" value="1"/>
</dbReference>
<dbReference type="PANTHER" id="PTHR43133">
    <property type="entry name" value="RNA POLYMERASE ECF-TYPE SIGMA FACTO"/>
    <property type="match status" value="1"/>
</dbReference>
<comment type="similarity">
    <text evidence="1">Belongs to the sigma-70 factor family. ECF subfamily.</text>
</comment>
<dbReference type="RefSeq" id="WP_087373447.1">
    <property type="nucleotide sequence ID" value="NZ_NFKK01000011.1"/>
</dbReference>
<keyword evidence="4" id="KW-0804">Transcription</keyword>
<accession>A0A1Y4L6I9</accession>
<reference evidence="8" key="1">
    <citation type="submission" date="2017-04" db="EMBL/GenBank/DDBJ databases">
        <title>Function of individual gut microbiota members based on whole genome sequencing of pure cultures obtained from chicken caecum.</title>
        <authorList>
            <person name="Medvecky M."/>
            <person name="Cejkova D."/>
            <person name="Polansky O."/>
            <person name="Karasova D."/>
            <person name="Kubasova T."/>
            <person name="Cizek A."/>
            <person name="Rychlik I."/>
        </authorList>
    </citation>
    <scope>NUCLEOTIDE SEQUENCE [LARGE SCALE GENOMIC DNA]</scope>
    <source>
        <strain evidence="8">An180</strain>
    </source>
</reference>
<keyword evidence="3" id="KW-0731">Sigma factor</keyword>
<evidence type="ECO:0000313" key="7">
    <source>
        <dbReference type="EMBL" id="OUP52316.1"/>
    </source>
</evidence>
<dbReference type="PANTHER" id="PTHR43133:SF60">
    <property type="entry name" value="RNA POLYMERASE SIGMA FACTOR SIGV"/>
    <property type="match status" value="1"/>
</dbReference>
<dbReference type="AlphaFoldDB" id="A0A1Y4L6I9"/>
<dbReference type="Proteomes" id="UP000195897">
    <property type="component" value="Unassembled WGS sequence"/>
</dbReference>
<proteinExistence type="inferred from homology"/>
<dbReference type="InterPro" id="IPR013324">
    <property type="entry name" value="RNA_pol_sigma_r3/r4-like"/>
</dbReference>
<feature type="domain" description="RNA polymerase sigma-70 region 2" evidence="5">
    <location>
        <begin position="10"/>
        <end position="76"/>
    </location>
</feature>
<dbReference type="InterPro" id="IPR007627">
    <property type="entry name" value="RNA_pol_sigma70_r2"/>
</dbReference>
<dbReference type="GO" id="GO:0006352">
    <property type="term" value="P:DNA-templated transcription initiation"/>
    <property type="evidence" value="ECO:0007669"/>
    <property type="project" value="InterPro"/>
</dbReference>
<dbReference type="GO" id="GO:0016987">
    <property type="term" value="F:sigma factor activity"/>
    <property type="evidence" value="ECO:0007669"/>
    <property type="project" value="UniProtKB-KW"/>
</dbReference>
<gene>
    <name evidence="7" type="ORF">B5F17_09755</name>
</gene>
<keyword evidence="2" id="KW-0805">Transcription regulation</keyword>
<evidence type="ECO:0000256" key="4">
    <source>
        <dbReference type="ARBA" id="ARBA00023163"/>
    </source>
</evidence>
<dbReference type="InterPro" id="IPR013325">
    <property type="entry name" value="RNA_pol_sigma_r2"/>
</dbReference>
<dbReference type="Pfam" id="PF04542">
    <property type="entry name" value="Sigma70_r2"/>
    <property type="match status" value="1"/>
</dbReference>
<organism evidence="7 8">
    <name type="scientific">Butyricicoccus pullicaecorum</name>
    <dbReference type="NCBI Taxonomy" id="501571"/>
    <lineage>
        <taxon>Bacteria</taxon>
        <taxon>Bacillati</taxon>
        <taxon>Bacillota</taxon>
        <taxon>Clostridia</taxon>
        <taxon>Eubacteriales</taxon>
        <taxon>Butyricicoccaceae</taxon>
        <taxon>Butyricicoccus</taxon>
    </lineage>
</organism>
<dbReference type="InterPro" id="IPR014284">
    <property type="entry name" value="RNA_pol_sigma-70_dom"/>
</dbReference>
<dbReference type="SUPFAM" id="SSF88946">
    <property type="entry name" value="Sigma2 domain of RNA polymerase sigma factors"/>
    <property type="match status" value="1"/>
</dbReference>
<evidence type="ECO:0000259" key="6">
    <source>
        <dbReference type="Pfam" id="PF08281"/>
    </source>
</evidence>
<name>A0A1Y4L6I9_9FIRM</name>
<dbReference type="InterPro" id="IPR013249">
    <property type="entry name" value="RNA_pol_sigma70_r4_t2"/>
</dbReference>
<protein>
    <submittedName>
        <fullName evidence="7">RNA polymerase subunit sigma-70</fullName>
    </submittedName>
</protein>
<dbReference type="NCBIfam" id="TIGR02937">
    <property type="entry name" value="sigma70-ECF"/>
    <property type="match status" value="1"/>
</dbReference>